<dbReference type="AlphaFoldDB" id="A0A415H148"/>
<accession>A0A415H148</accession>
<gene>
    <name evidence="3" type="ORF">DW054_15965</name>
</gene>
<organism evidence="3 4">
    <name type="scientific">Dorea formicigenerans</name>
    <dbReference type="NCBI Taxonomy" id="39486"/>
    <lineage>
        <taxon>Bacteria</taxon>
        <taxon>Bacillati</taxon>
        <taxon>Bacillota</taxon>
        <taxon>Clostridia</taxon>
        <taxon>Lachnospirales</taxon>
        <taxon>Lachnospiraceae</taxon>
        <taxon>Dorea</taxon>
    </lineage>
</organism>
<proteinExistence type="predicted"/>
<keyword evidence="1" id="KW-0732">Signal</keyword>
<dbReference type="EMBL" id="QRNS01000051">
    <property type="protein sequence ID" value="RHK59561.1"/>
    <property type="molecule type" value="Genomic_DNA"/>
</dbReference>
<evidence type="ECO:0000256" key="1">
    <source>
        <dbReference type="SAM" id="SignalP"/>
    </source>
</evidence>
<protein>
    <recommendedName>
        <fullName evidence="2">DUF6973 domain-containing protein</fullName>
    </recommendedName>
</protein>
<evidence type="ECO:0000313" key="4">
    <source>
        <dbReference type="Proteomes" id="UP000284152"/>
    </source>
</evidence>
<name>A0A415H148_9FIRM</name>
<dbReference type="Pfam" id="PF22322">
    <property type="entry name" value="DUF6973"/>
    <property type="match status" value="1"/>
</dbReference>
<evidence type="ECO:0000313" key="3">
    <source>
        <dbReference type="EMBL" id="RHK59561.1"/>
    </source>
</evidence>
<feature type="chain" id="PRO_5019092446" description="DUF6973 domain-containing protein" evidence="1">
    <location>
        <begin position="25"/>
        <end position="218"/>
    </location>
</feature>
<feature type="signal peptide" evidence="1">
    <location>
        <begin position="1"/>
        <end position="24"/>
    </location>
</feature>
<evidence type="ECO:0000259" key="2">
    <source>
        <dbReference type="Pfam" id="PF22322"/>
    </source>
</evidence>
<dbReference type="InterPro" id="IPR054246">
    <property type="entry name" value="DUF6973"/>
</dbReference>
<reference evidence="3 4" key="1">
    <citation type="submission" date="2018-08" db="EMBL/GenBank/DDBJ databases">
        <title>A genome reference for cultivated species of the human gut microbiota.</title>
        <authorList>
            <person name="Zou Y."/>
            <person name="Xue W."/>
            <person name="Luo G."/>
        </authorList>
    </citation>
    <scope>NUCLEOTIDE SEQUENCE [LARGE SCALE GENOMIC DNA]</scope>
    <source>
        <strain evidence="3 4">AF42-21</strain>
    </source>
</reference>
<dbReference type="Proteomes" id="UP000284152">
    <property type="component" value="Unassembled WGS sequence"/>
</dbReference>
<sequence length="218" mass="24853">MKKLFLGLLLSCSLLVINSVNVFADDTGCPQREVEDLNSIKNDEFEKIVETIVEFKTKFPEMSEEEIEIQIEKEKGISDIWNTLTPSEKKLVIRYPFAAIDVNKAKNIAIKQTESRFGENGLGNQSDAFRHGLWNAEMTILIGKDKAEMFATAHEDKDVSGVESDGYTKIEHRNMDLHNNEIGREMGRKNSSLGESEMGNLIYDEIMKVDSKFMWLHD</sequence>
<comment type="caution">
    <text evidence="3">The sequence shown here is derived from an EMBL/GenBank/DDBJ whole genome shotgun (WGS) entry which is preliminary data.</text>
</comment>
<feature type="domain" description="DUF6973" evidence="2">
    <location>
        <begin position="90"/>
        <end position="206"/>
    </location>
</feature>